<dbReference type="Proteomes" id="UP001254075">
    <property type="component" value="Unassembled WGS sequence"/>
</dbReference>
<comment type="similarity">
    <text evidence="4">Belongs to the N(4)/N(6)-methyltransferase family.</text>
</comment>
<dbReference type="GO" id="GO:0032259">
    <property type="term" value="P:methylation"/>
    <property type="evidence" value="ECO:0007669"/>
    <property type="project" value="UniProtKB-KW"/>
</dbReference>
<evidence type="ECO:0000259" key="5">
    <source>
        <dbReference type="Pfam" id="PF01555"/>
    </source>
</evidence>
<dbReference type="InterPro" id="IPR001091">
    <property type="entry name" value="RM_Methyltransferase"/>
</dbReference>
<gene>
    <name evidence="6" type="ORF">RI532_13565</name>
</gene>
<evidence type="ECO:0000256" key="2">
    <source>
        <dbReference type="ARBA" id="ARBA00022679"/>
    </source>
</evidence>
<dbReference type="Gene3D" id="3.40.50.150">
    <property type="entry name" value="Vaccinia Virus protein VP39"/>
    <property type="match status" value="1"/>
</dbReference>
<accession>A0AAW8W7P6</accession>
<dbReference type="EC" id="2.1.1.-" evidence="4"/>
<dbReference type="RefSeq" id="WP_313845725.1">
    <property type="nucleotide sequence ID" value="NZ_JAVLAM010000006.1"/>
</dbReference>
<reference evidence="6" key="1">
    <citation type="submission" date="2023-08" db="EMBL/GenBank/DDBJ databases">
        <authorList>
            <person name="Page C.A."/>
            <person name="Perez-Diaz I.M."/>
        </authorList>
    </citation>
    <scope>NUCLEOTIDE SEQUENCE</scope>
    <source>
        <strain evidence="6">3.8.38</strain>
    </source>
</reference>
<keyword evidence="3" id="KW-0680">Restriction system</keyword>
<evidence type="ECO:0000313" key="6">
    <source>
        <dbReference type="EMBL" id="MDT7015404.1"/>
    </source>
</evidence>
<comment type="caution">
    <text evidence="6">The sequence shown here is derived from an EMBL/GenBank/DDBJ whole genome shotgun (WGS) entry which is preliminary data.</text>
</comment>
<evidence type="ECO:0000256" key="4">
    <source>
        <dbReference type="RuleBase" id="RU362026"/>
    </source>
</evidence>
<evidence type="ECO:0000256" key="3">
    <source>
        <dbReference type="ARBA" id="ARBA00022747"/>
    </source>
</evidence>
<dbReference type="InterPro" id="IPR002941">
    <property type="entry name" value="DNA_methylase_N4/N6"/>
</dbReference>
<dbReference type="SUPFAM" id="SSF53335">
    <property type="entry name" value="S-adenosyl-L-methionine-dependent methyltransferases"/>
    <property type="match status" value="1"/>
</dbReference>
<dbReference type="AlphaFoldDB" id="A0AAW8W7P6"/>
<sequence length="255" mass="29251">MIDLKNGDCLELMKEIPDGSVDMVLCDLPYGITSAKWDLALPMDKLWSEYNRILKADGNILLFSSMPFLIDLINSNRKHFKYLWHWNKENAGNIMIAKYQPRRVIEYVANFTKGRGKYFPIMENTDPSKMRPAGVSKTGNNPLFKVKSKKYKPSIKHSGKVKFPDNILTYNSRMGELNPLHRVHPTQKPVALLEYLIKTYTNPGDLVLDNCMGSGSTGVACVNSNRRFIGMELDKNYFKIAEQRINEARHNVELF</sequence>
<dbReference type="GO" id="GO:0008170">
    <property type="term" value="F:N-methyltransferase activity"/>
    <property type="evidence" value="ECO:0007669"/>
    <property type="project" value="InterPro"/>
</dbReference>
<evidence type="ECO:0000256" key="1">
    <source>
        <dbReference type="ARBA" id="ARBA00022603"/>
    </source>
</evidence>
<dbReference type="EMBL" id="JAVLAM010000006">
    <property type="protein sequence ID" value="MDT7015404.1"/>
    <property type="molecule type" value="Genomic_DNA"/>
</dbReference>
<protein>
    <recommendedName>
        <fullName evidence="4">Methyltransferase</fullName>
        <ecNumber evidence="4">2.1.1.-</ecNumber>
    </recommendedName>
</protein>
<dbReference type="GO" id="GO:0003677">
    <property type="term" value="F:DNA binding"/>
    <property type="evidence" value="ECO:0007669"/>
    <property type="project" value="InterPro"/>
</dbReference>
<organism evidence="6 7">
    <name type="scientific">Levilactobacillus namurensis</name>
    <dbReference type="NCBI Taxonomy" id="380393"/>
    <lineage>
        <taxon>Bacteria</taxon>
        <taxon>Bacillati</taxon>
        <taxon>Bacillota</taxon>
        <taxon>Bacilli</taxon>
        <taxon>Lactobacillales</taxon>
        <taxon>Lactobacillaceae</taxon>
        <taxon>Levilactobacillus</taxon>
    </lineage>
</organism>
<dbReference type="PRINTS" id="PR00508">
    <property type="entry name" value="S21N4MTFRASE"/>
</dbReference>
<proteinExistence type="inferred from homology"/>
<dbReference type="Pfam" id="PF01555">
    <property type="entry name" value="N6_N4_Mtase"/>
    <property type="match status" value="1"/>
</dbReference>
<keyword evidence="2 6" id="KW-0808">Transferase</keyword>
<evidence type="ECO:0000313" key="7">
    <source>
        <dbReference type="Proteomes" id="UP001254075"/>
    </source>
</evidence>
<dbReference type="GO" id="GO:0009307">
    <property type="term" value="P:DNA restriction-modification system"/>
    <property type="evidence" value="ECO:0007669"/>
    <property type="project" value="UniProtKB-KW"/>
</dbReference>
<name>A0AAW8W7P6_9LACO</name>
<dbReference type="InterPro" id="IPR029063">
    <property type="entry name" value="SAM-dependent_MTases_sf"/>
</dbReference>
<keyword evidence="1 6" id="KW-0489">Methyltransferase</keyword>
<feature type="domain" description="DNA methylase N-4/N-6" evidence="5">
    <location>
        <begin position="21"/>
        <end position="242"/>
    </location>
</feature>